<evidence type="ECO:0000256" key="1">
    <source>
        <dbReference type="PROSITE-ProRule" id="PRU00169"/>
    </source>
</evidence>
<dbReference type="InterPro" id="IPR001789">
    <property type="entry name" value="Sig_transdc_resp-reg_receiver"/>
</dbReference>
<feature type="domain" description="Response regulatory" evidence="2">
    <location>
        <begin position="1"/>
        <end position="40"/>
    </location>
</feature>
<protein>
    <recommendedName>
        <fullName evidence="2">Response regulatory domain-containing protein</fullName>
    </recommendedName>
</protein>
<evidence type="ECO:0000259" key="2">
    <source>
        <dbReference type="PROSITE" id="PS50110"/>
    </source>
</evidence>
<dbReference type="EMBL" id="AZHW01000975">
    <property type="protein sequence ID" value="ETW94982.1"/>
    <property type="molecule type" value="Genomic_DNA"/>
</dbReference>
<dbReference type="SUPFAM" id="SSF52172">
    <property type="entry name" value="CheY-like"/>
    <property type="match status" value="1"/>
</dbReference>
<comment type="caution">
    <text evidence="1">Lacks conserved residue(s) required for the propagation of feature annotation.</text>
</comment>
<dbReference type="GO" id="GO:0000160">
    <property type="term" value="P:phosphorelay signal transduction system"/>
    <property type="evidence" value="ECO:0007669"/>
    <property type="project" value="InterPro"/>
</dbReference>
<name>W4LAE8_ENTF1</name>
<dbReference type="Gene3D" id="3.40.50.2300">
    <property type="match status" value="1"/>
</dbReference>
<organism evidence="3 4">
    <name type="scientific">Entotheonella factor</name>
    <dbReference type="NCBI Taxonomy" id="1429438"/>
    <lineage>
        <taxon>Bacteria</taxon>
        <taxon>Pseudomonadati</taxon>
        <taxon>Nitrospinota/Tectimicrobiota group</taxon>
        <taxon>Candidatus Tectimicrobiota</taxon>
        <taxon>Candidatus Entotheonellia</taxon>
        <taxon>Candidatus Entotheonellales</taxon>
        <taxon>Candidatus Entotheonellaceae</taxon>
        <taxon>Candidatus Entotheonella</taxon>
    </lineage>
</organism>
<reference evidence="3 4" key="1">
    <citation type="journal article" date="2014" name="Nature">
        <title>An environmental bacterial taxon with a large and distinct metabolic repertoire.</title>
        <authorList>
            <person name="Wilson M.C."/>
            <person name="Mori T."/>
            <person name="Ruckert C."/>
            <person name="Uria A.R."/>
            <person name="Helf M.J."/>
            <person name="Takada K."/>
            <person name="Gernert C."/>
            <person name="Steffens U.A."/>
            <person name="Heycke N."/>
            <person name="Schmitt S."/>
            <person name="Rinke C."/>
            <person name="Helfrich E.J."/>
            <person name="Brachmann A.O."/>
            <person name="Gurgui C."/>
            <person name="Wakimoto T."/>
            <person name="Kracht M."/>
            <person name="Crusemann M."/>
            <person name="Hentschel U."/>
            <person name="Abe I."/>
            <person name="Matsunaga S."/>
            <person name="Kalinowski J."/>
            <person name="Takeyama H."/>
            <person name="Piel J."/>
        </authorList>
    </citation>
    <scope>NUCLEOTIDE SEQUENCE [LARGE SCALE GENOMIC DNA]</scope>
    <source>
        <strain evidence="4">TSY1</strain>
    </source>
</reference>
<gene>
    <name evidence="3" type="ORF">ETSY1_32530</name>
</gene>
<evidence type="ECO:0000313" key="4">
    <source>
        <dbReference type="Proteomes" id="UP000019141"/>
    </source>
</evidence>
<dbReference type="HOGENOM" id="CLU_3286578_0_0_7"/>
<comment type="caution">
    <text evidence="3">The sequence shown here is derived from an EMBL/GenBank/DDBJ whole genome shotgun (WGS) entry which is preliminary data.</text>
</comment>
<proteinExistence type="predicted"/>
<sequence length="40" mass="4349">MPVILCSEFSHVMDATQAQALGIEAFLTKSVEENELVAII</sequence>
<accession>W4LAE8</accession>
<keyword evidence="4" id="KW-1185">Reference proteome</keyword>
<evidence type="ECO:0000313" key="3">
    <source>
        <dbReference type="EMBL" id="ETW94982.1"/>
    </source>
</evidence>
<dbReference type="PROSITE" id="PS50110">
    <property type="entry name" value="RESPONSE_REGULATORY"/>
    <property type="match status" value="1"/>
</dbReference>
<dbReference type="Proteomes" id="UP000019141">
    <property type="component" value="Unassembled WGS sequence"/>
</dbReference>
<dbReference type="InterPro" id="IPR011006">
    <property type="entry name" value="CheY-like_superfamily"/>
</dbReference>
<dbReference type="AlphaFoldDB" id="W4LAE8"/>